<accession>A0ABW0NKG9</accession>
<sequence length="214" mass="22828">MARIIPLDNDEHHRVQALLAWYVNGTLGPAEGQRVQTHLAQCPRCQADARWHERLRRCVPTSGPASAADVDRGWAALRAQLGPAGAPMKRRAAPAIAWLKARWVPLALGFQGALVVVLVLALVWPGVPRPDAEFRALGASPSAPAANALIVFRPGATEAEIRRALRAGGARLVGGPTVTDAYLLQLPALSAGAMQRMRADSAVLRVESLEGEAR</sequence>
<evidence type="ECO:0000256" key="1">
    <source>
        <dbReference type="SAM" id="Phobius"/>
    </source>
</evidence>
<evidence type="ECO:0000313" key="3">
    <source>
        <dbReference type="EMBL" id="MFC5500083.1"/>
    </source>
</evidence>
<evidence type="ECO:0000259" key="2">
    <source>
        <dbReference type="Pfam" id="PF13490"/>
    </source>
</evidence>
<dbReference type="EMBL" id="JBHSMF010000010">
    <property type="protein sequence ID" value="MFC5500083.1"/>
    <property type="molecule type" value="Genomic_DNA"/>
</dbReference>
<dbReference type="InterPro" id="IPR027383">
    <property type="entry name" value="Znf_put"/>
</dbReference>
<dbReference type="Pfam" id="PF13490">
    <property type="entry name" value="zf-HC2"/>
    <property type="match status" value="1"/>
</dbReference>
<keyword evidence="1" id="KW-0472">Membrane</keyword>
<dbReference type="Gene3D" id="1.10.10.1320">
    <property type="entry name" value="Anti-sigma factor, zinc-finger domain"/>
    <property type="match status" value="1"/>
</dbReference>
<feature type="transmembrane region" description="Helical" evidence="1">
    <location>
        <begin position="103"/>
        <end position="124"/>
    </location>
</feature>
<dbReference type="InterPro" id="IPR041916">
    <property type="entry name" value="Anti_sigma_zinc_sf"/>
</dbReference>
<organism evidence="3 4">
    <name type="scientific">Caenimonas terrae</name>
    <dbReference type="NCBI Taxonomy" id="696074"/>
    <lineage>
        <taxon>Bacteria</taxon>
        <taxon>Pseudomonadati</taxon>
        <taxon>Pseudomonadota</taxon>
        <taxon>Betaproteobacteria</taxon>
        <taxon>Burkholderiales</taxon>
        <taxon>Comamonadaceae</taxon>
        <taxon>Caenimonas</taxon>
    </lineage>
</organism>
<dbReference type="RefSeq" id="WP_376852327.1">
    <property type="nucleotide sequence ID" value="NZ_JBHSMF010000010.1"/>
</dbReference>
<reference evidence="4" key="1">
    <citation type="journal article" date="2019" name="Int. J. Syst. Evol. Microbiol.">
        <title>The Global Catalogue of Microorganisms (GCM) 10K type strain sequencing project: providing services to taxonomists for standard genome sequencing and annotation.</title>
        <authorList>
            <consortium name="The Broad Institute Genomics Platform"/>
            <consortium name="The Broad Institute Genome Sequencing Center for Infectious Disease"/>
            <person name="Wu L."/>
            <person name="Ma J."/>
        </authorList>
    </citation>
    <scope>NUCLEOTIDE SEQUENCE [LARGE SCALE GENOMIC DNA]</scope>
    <source>
        <strain evidence="4">CCUG 57401</strain>
    </source>
</reference>
<keyword evidence="1" id="KW-0812">Transmembrane</keyword>
<keyword evidence="4" id="KW-1185">Reference proteome</keyword>
<dbReference type="Proteomes" id="UP001596037">
    <property type="component" value="Unassembled WGS sequence"/>
</dbReference>
<gene>
    <name evidence="3" type="ORF">ACFPOE_21245</name>
</gene>
<comment type="caution">
    <text evidence="3">The sequence shown here is derived from an EMBL/GenBank/DDBJ whole genome shotgun (WGS) entry which is preliminary data.</text>
</comment>
<name>A0ABW0NKG9_9BURK</name>
<evidence type="ECO:0000313" key="4">
    <source>
        <dbReference type="Proteomes" id="UP001596037"/>
    </source>
</evidence>
<keyword evidence="1" id="KW-1133">Transmembrane helix</keyword>
<feature type="domain" description="Putative zinc-finger" evidence="2">
    <location>
        <begin position="14"/>
        <end position="46"/>
    </location>
</feature>
<protein>
    <submittedName>
        <fullName evidence="3">Zf-HC2 domain-containing protein</fullName>
    </submittedName>
</protein>
<proteinExistence type="predicted"/>